<protein>
    <submittedName>
        <fullName evidence="2">152_t:CDS:1</fullName>
    </submittedName>
</protein>
<dbReference type="AlphaFoldDB" id="A0A9N9J3I9"/>
<evidence type="ECO:0000256" key="1">
    <source>
        <dbReference type="SAM" id="MobiDB-lite"/>
    </source>
</evidence>
<feature type="compositionally biased region" description="Low complexity" evidence="1">
    <location>
        <begin position="68"/>
        <end position="82"/>
    </location>
</feature>
<dbReference type="Proteomes" id="UP000789759">
    <property type="component" value="Unassembled WGS sequence"/>
</dbReference>
<evidence type="ECO:0000313" key="2">
    <source>
        <dbReference type="EMBL" id="CAG8757955.1"/>
    </source>
</evidence>
<name>A0A9N9J3I9_9GLOM</name>
<organism evidence="2 3">
    <name type="scientific">Cetraspora pellucida</name>
    <dbReference type="NCBI Taxonomy" id="1433469"/>
    <lineage>
        <taxon>Eukaryota</taxon>
        <taxon>Fungi</taxon>
        <taxon>Fungi incertae sedis</taxon>
        <taxon>Mucoromycota</taxon>
        <taxon>Glomeromycotina</taxon>
        <taxon>Glomeromycetes</taxon>
        <taxon>Diversisporales</taxon>
        <taxon>Gigasporaceae</taxon>
        <taxon>Cetraspora</taxon>
    </lineage>
</organism>
<evidence type="ECO:0000313" key="3">
    <source>
        <dbReference type="Proteomes" id="UP000789759"/>
    </source>
</evidence>
<dbReference type="EMBL" id="CAJVQA010019206">
    <property type="protein sequence ID" value="CAG8757955.1"/>
    <property type="molecule type" value="Genomic_DNA"/>
</dbReference>
<feature type="region of interest" description="Disordered" evidence="1">
    <location>
        <begin position="60"/>
        <end position="82"/>
    </location>
</feature>
<comment type="caution">
    <text evidence="2">The sequence shown here is derived from an EMBL/GenBank/DDBJ whole genome shotgun (WGS) entry which is preliminary data.</text>
</comment>
<proteinExistence type="predicted"/>
<gene>
    <name evidence="2" type="ORF">CPELLU_LOCUS15117</name>
</gene>
<accession>A0A9N9J3I9</accession>
<keyword evidence="3" id="KW-1185">Reference proteome</keyword>
<reference evidence="2" key="1">
    <citation type="submission" date="2021-06" db="EMBL/GenBank/DDBJ databases">
        <authorList>
            <person name="Kallberg Y."/>
            <person name="Tangrot J."/>
            <person name="Rosling A."/>
        </authorList>
    </citation>
    <scope>NUCLEOTIDE SEQUENCE</scope>
    <source>
        <strain evidence="2">FL966</strain>
    </source>
</reference>
<feature type="non-terminal residue" evidence="2">
    <location>
        <position position="1"/>
    </location>
</feature>
<sequence>NANSQKTIEKESIQENDLEIDESIEESSFSQEYNLSNMNDIDYVDIDMEIYHVDNMNSSGNMDDTGSRDNINSIGDISDIEI</sequence>